<reference evidence="2" key="1">
    <citation type="journal article" date="2010" name="Int. J. Syst. Evol. Microbiol.">
        <title>Porticoccus litoralis gen. nov., sp. nov., a gammaproteobacterium isolated from the Yellow Sea.</title>
        <authorList>
            <person name="Oh H.M."/>
            <person name="Kim H."/>
            <person name="Kim K.M."/>
            <person name="Min G.S."/>
            <person name="Cho J.C."/>
        </authorList>
    </citation>
    <scope>NUCLEOTIDE SEQUENCE</scope>
    <source>
        <strain evidence="2">DSM 25064</strain>
    </source>
</reference>
<feature type="transmembrane region" description="Helical" evidence="1">
    <location>
        <begin position="21"/>
        <end position="45"/>
    </location>
</feature>
<keyword evidence="3" id="KW-1185">Reference proteome</keyword>
<dbReference type="Proteomes" id="UP001178354">
    <property type="component" value="Unassembled WGS sequence"/>
</dbReference>
<keyword evidence="1" id="KW-1133">Transmembrane helix</keyword>
<protein>
    <submittedName>
        <fullName evidence="2">FixH family protein</fullName>
    </submittedName>
</protein>
<dbReference type="AlphaFoldDB" id="A0AAW8AWP9"/>
<dbReference type="RefSeq" id="WP_305169075.1">
    <property type="nucleotide sequence ID" value="NZ_JAUUUU010000001.1"/>
</dbReference>
<gene>
    <name evidence="2" type="ORF">Q8A57_01085</name>
</gene>
<keyword evidence="1" id="KW-0812">Transmembrane</keyword>
<name>A0AAW8AWP9_9GAMM</name>
<dbReference type="Pfam" id="PF05751">
    <property type="entry name" value="FixH"/>
    <property type="match status" value="1"/>
</dbReference>
<comment type="caution">
    <text evidence="2">The sequence shown here is derived from an EMBL/GenBank/DDBJ whole genome shotgun (WGS) entry which is preliminary data.</text>
</comment>
<evidence type="ECO:0000313" key="3">
    <source>
        <dbReference type="Proteomes" id="UP001178354"/>
    </source>
</evidence>
<reference evidence="2" key="2">
    <citation type="submission" date="2023-08" db="EMBL/GenBank/DDBJ databases">
        <authorList>
            <person name="Luo J."/>
        </authorList>
    </citation>
    <scope>NUCLEOTIDE SEQUENCE</scope>
    <source>
        <strain evidence="2">DSM 25064</strain>
    </source>
</reference>
<proteinExistence type="predicted"/>
<sequence>MRHSPLSQNDGLDKQPWYRQFWPWFLIALPATVVVASLITVYIAFKHQDPLVVDSYYRKGLAINQVLEQDRLAAQLGLTAEVRLDPESGELFIKLLGAETPPKELTLLLLHPTSEDNDRELLMSAITTGQYRTDLDQQLLHRYYIRLLPEPGREWRLAGELDFSASHQLTLKAQ</sequence>
<evidence type="ECO:0000313" key="2">
    <source>
        <dbReference type="EMBL" id="MDP1519561.1"/>
    </source>
</evidence>
<dbReference type="InterPro" id="IPR008620">
    <property type="entry name" value="FixH"/>
</dbReference>
<accession>A0AAW8AWP9</accession>
<organism evidence="2 3">
    <name type="scientific">Porticoccus litoralis</name>
    <dbReference type="NCBI Taxonomy" id="434086"/>
    <lineage>
        <taxon>Bacteria</taxon>
        <taxon>Pseudomonadati</taxon>
        <taxon>Pseudomonadota</taxon>
        <taxon>Gammaproteobacteria</taxon>
        <taxon>Cellvibrionales</taxon>
        <taxon>Porticoccaceae</taxon>
        <taxon>Porticoccus</taxon>
    </lineage>
</organism>
<keyword evidence="1" id="KW-0472">Membrane</keyword>
<evidence type="ECO:0000256" key="1">
    <source>
        <dbReference type="SAM" id="Phobius"/>
    </source>
</evidence>
<dbReference type="EMBL" id="JAUUUU010000001">
    <property type="protein sequence ID" value="MDP1519561.1"/>
    <property type="molecule type" value="Genomic_DNA"/>
</dbReference>